<feature type="repeat" description="WD" evidence="9">
    <location>
        <begin position="59"/>
        <end position="91"/>
    </location>
</feature>
<feature type="compositionally biased region" description="Basic and acidic residues" evidence="10">
    <location>
        <begin position="39"/>
        <end position="50"/>
    </location>
</feature>
<evidence type="ECO:0000313" key="12">
    <source>
        <dbReference type="EMBL" id="CAJ1944409.1"/>
    </source>
</evidence>
<dbReference type="PANTHER" id="PTHR13831:SF0">
    <property type="entry name" value="PROTEIN HIRA"/>
    <property type="match status" value="1"/>
</dbReference>
<feature type="compositionally biased region" description="Polar residues" evidence="10">
    <location>
        <begin position="684"/>
        <end position="696"/>
    </location>
</feature>
<comment type="similarity">
    <text evidence="2">Belongs to the WD repeat HIR1 family.</text>
</comment>
<evidence type="ECO:0000256" key="10">
    <source>
        <dbReference type="SAM" id="MobiDB-lite"/>
    </source>
</evidence>
<evidence type="ECO:0000256" key="8">
    <source>
        <dbReference type="ARBA" id="ARBA00023242"/>
    </source>
</evidence>
<sequence length="1221" mass="130848">MVVAEVPLWVVHSNNASAYEKSKKPSNDGPNSASANHSGSDHHHQQRAKDSLALLEGLGGASKASIYSVDIHPDGTKFATGGGDGKVRLWNSSALFAPAKSKYSKGGNYESSGESSFEDNDNNGAAGNDIQSKDGNNSSSSSLDGQAGLVHDLSSMVRKKKNGSSSAAASSQKTTLPQQEKTSNQSSSLAAAAAATATTTKNPLTSSSHRKSHHHHHHQHRLLCTLSAHTGSSVLAVRFSTSGQYLASAGDDAAVCIYAKSSNASGNLDSSVEQWNRIKLCRGHALDAVGLAWAPDDSHLVSCSLDSNAPIIVWKLTDLATVGVTTHSNVLQNPYKILGKGLHTSTVKGVTFDPAGTYLASSGDDPSVCIWRAHDDWGLEKRIDANDGIFRRWKENDSQSLSSQSMFRRLSWSTDGSYICSTNAVVKNKHVASTISREGWAVSNSKSSSASGAANLVGHKQPVVVCRHCPLLLNGKSNNKDSSNEEDDDEDPEYGNLLALGDKRGFVTVWSTRKSRPVFKIQCSETRCTVTDMAWGKIQSDLMLIVSLLDGQVVALRFSLPQELGRVLKPKEQAKVFQMRYGIDIHEMGDMGERRLFVGENSGPKFIENALQLDLEDDDDDEGNGGGDDNNNDDDDNNNDNMSEDSAMGGEQQAGNENPSADQIRATQIVARSKNGKKRVQPLLMTTTANSGSSGVKKQKLANGGNSSSSNGKKKTDTLKDAMELAEKAASGAEAATTTQPVPANRVQREISGEGSQSGHHHNQHTAHSNVSQHNHTHLIQGIAAAAAASSPQIPYSTNRVHSTDLPCSESEDSFVADCTNSTQVPNGSTSNPLPCTMLSISSNGKKRWFDQLPGTSCSSIAASERLLVVGTADGSVHLYGTSPSMGWSSCTAFRSHPPFILGRPIVTVQIHKKEASDTNATERTDILVVTADGSFGVYSVIPELRLRFKGTIMPPMTHMLLASNMSTEIHLPRLARLQLTDTDRLLLLLSLQSNQGGSLAQDNSNGNKHLPSVGVGGSLQAFVYSEAAELWMRVADGRFVLSDFYSTLPLSKRAKSASGELSKLEDAVRMGANSSTLKAGRRGRSHGHADSNYNQTRDESGNDIATRSHCEDRMACALALGSAAEFKHWLSMYARTLAMCGYESMLRVLVDMLLGNVTSTSSENGAAASNSLCWWLSNASNVLDFNRKKLVTSIVIPEMSKNRALQRITNEISVEVKALP</sequence>
<keyword evidence="4" id="KW-0677">Repeat</keyword>
<dbReference type="PANTHER" id="PTHR13831">
    <property type="entry name" value="MEMBER OF THE HIR1 FAMILY OF WD-REPEAT PROTEINS"/>
    <property type="match status" value="1"/>
</dbReference>
<feature type="compositionally biased region" description="Low complexity" evidence="10">
    <location>
        <begin position="190"/>
        <end position="200"/>
    </location>
</feature>
<dbReference type="AlphaFoldDB" id="A0AAD2CZP8"/>
<keyword evidence="7" id="KW-0804">Transcription</keyword>
<dbReference type="PROSITE" id="PS50082">
    <property type="entry name" value="WD_REPEATS_2"/>
    <property type="match status" value="2"/>
</dbReference>
<dbReference type="Pfam" id="PF00400">
    <property type="entry name" value="WD40"/>
    <property type="match status" value="4"/>
</dbReference>
<dbReference type="GO" id="GO:0005634">
    <property type="term" value="C:nucleus"/>
    <property type="evidence" value="ECO:0007669"/>
    <property type="project" value="UniProtKB-SubCell"/>
</dbReference>
<dbReference type="InterPro" id="IPR011494">
    <property type="entry name" value="HIRA-like_C"/>
</dbReference>
<dbReference type="SUPFAM" id="SSF50978">
    <property type="entry name" value="WD40 repeat-like"/>
    <property type="match status" value="2"/>
</dbReference>
<comment type="caution">
    <text evidence="12">The sequence shown here is derived from an EMBL/GenBank/DDBJ whole genome shotgun (WGS) entry which is preliminary data.</text>
</comment>
<evidence type="ECO:0000313" key="13">
    <source>
        <dbReference type="Proteomes" id="UP001295423"/>
    </source>
</evidence>
<feature type="region of interest" description="Disordered" evidence="10">
    <location>
        <begin position="101"/>
        <end position="221"/>
    </location>
</feature>
<feature type="domain" description="Protein HIRA-like C-terminal" evidence="11">
    <location>
        <begin position="1021"/>
        <end position="1153"/>
    </location>
</feature>
<keyword evidence="5" id="KW-0156">Chromatin regulator</keyword>
<feature type="compositionally biased region" description="Polar residues" evidence="10">
    <location>
        <begin position="172"/>
        <end position="189"/>
    </location>
</feature>
<evidence type="ECO:0000256" key="1">
    <source>
        <dbReference type="ARBA" id="ARBA00004123"/>
    </source>
</evidence>
<evidence type="ECO:0000256" key="7">
    <source>
        <dbReference type="ARBA" id="ARBA00023163"/>
    </source>
</evidence>
<dbReference type="Gene3D" id="2.130.10.10">
    <property type="entry name" value="YVTN repeat-like/Quinoprotein amine dehydrogenase"/>
    <property type="match status" value="3"/>
</dbReference>
<feature type="region of interest" description="Disordered" evidence="10">
    <location>
        <begin position="1075"/>
        <end position="1104"/>
    </location>
</feature>
<name>A0AAD2CZP8_9STRA</name>
<evidence type="ECO:0000256" key="5">
    <source>
        <dbReference type="ARBA" id="ARBA00022853"/>
    </source>
</evidence>
<protein>
    <recommendedName>
        <fullName evidence="11">Protein HIRA-like C-terminal domain-containing protein</fullName>
    </recommendedName>
</protein>
<dbReference type="InterPro" id="IPR031120">
    <property type="entry name" value="HIR1-like"/>
</dbReference>
<dbReference type="GO" id="GO:0031491">
    <property type="term" value="F:nucleosome binding"/>
    <property type="evidence" value="ECO:0007669"/>
    <property type="project" value="TreeGrafter"/>
</dbReference>
<evidence type="ECO:0000256" key="9">
    <source>
        <dbReference type="PROSITE-ProRule" id="PRU00221"/>
    </source>
</evidence>
<dbReference type="GO" id="GO:0006355">
    <property type="term" value="P:regulation of DNA-templated transcription"/>
    <property type="evidence" value="ECO:0007669"/>
    <property type="project" value="InterPro"/>
</dbReference>
<keyword evidence="13" id="KW-1185">Reference proteome</keyword>
<dbReference type="InterPro" id="IPR001680">
    <property type="entry name" value="WD40_rpt"/>
</dbReference>
<comment type="subcellular location">
    <subcellularLocation>
        <location evidence="1">Nucleus</location>
    </subcellularLocation>
</comment>
<dbReference type="GO" id="GO:0000785">
    <property type="term" value="C:chromatin"/>
    <property type="evidence" value="ECO:0007669"/>
    <property type="project" value="TreeGrafter"/>
</dbReference>
<dbReference type="GO" id="GO:0006351">
    <property type="term" value="P:DNA-templated transcription"/>
    <property type="evidence" value="ECO:0007669"/>
    <property type="project" value="InterPro"/>
</dbReference>
<feature type="compositionally biased region" description="Polar residues" evidence="10">
    <location>
        <begin position="28"/>
        <end position="38"/>
    </location>
</feature>
<feature type="compositionally biased region" description="Basic residues" evidence="10">
    <location>
        <begin position="208"/>
        <end position="221"/>
    </location>
</feature>
<evidence type="ECO:0000256" key="2">
    <source>
        <dbReference type="ARBA" id="ARBA00007306"/>
    </source>
</evidence>
<dbReference type="InterPro" id="IPR036322">
    <property type="entry name" value="WD40_repeat_dom_sf"/>
</dbReference>
<dbReference type="GO" id="GO:0006338">
    <property type="term" value="P:chromatin remodeling"/>
    <property type="evidence" value="ECO:0007669"/>
    <property type="project" value="InterPro"/>
</dbReference>
<evidence type="ECO:0000256" key="3">
    <source>
        <dbReference type="ARBA" id="ARBA00022574"/>
    </source>
</evidence>
<proteinExistence type="inferred from homology"/>
<keyword evidence="3 9" id="KW-0853">WD repeat</keyword>
<dbReference type="InterPro" id="IPR015943">
    <property type="entry name" value="WD40/YVTN_repeat-like_dom_sf"/>
</dbReference>
<evidence type="ECO:0000256" key="4">
    <source>
        <dbReference type="ARBA" id="ARBA00022737"/>
    </source>
</evidence>
<organism evidence="12 13">
    <name type="scientific">Cylindrotheca closterium</name>
    <dbReference type="NCBI Taxonomy" id="2856"/>
    <lineage>
        <taxon>Eukaryota</taxon>
        <taxon>Sar</taxon>
        <taxon>Stramenopiles</taxon>
        <taxon>Ochrophyta</taxon>
        <taxon>Bacillariophyta</taxon>
        <taxon>Bacillariophyceae</taxon>
        <taxon>Bacillariophycidae</taxon>
        <taxon>Bacillariales</taxon>
        <taxon>Bacillariaceae</taxon>
        <taxon>Cylindrotheca</taxon>
    </lineage>
</organism>
<keyword evidence="8" id="KW-0539">Nucleus</keyword>
<feature type="region of interest" description="Disordered" evidence="10">
    <location>
        <begin position="751"/>
        <end position="775"/>
    </location>
</feature>
<reference evidence="12" key="1">
    <citation type="submission" date="2023-08" db="EMBL/GenBank/DDBJ databases">
        <authorList>
            <person name="Audoor S."/>
            <person name="Bilcke G."/>
        </authorList>
    </citation>
    <scope>NUCLEOTIDE SEQUENCE</scope>
</reference>
<dbReference type="GO" id="GO:0000417">
    <property type="term" value="C:HIR complex"/>
    <property type="evidence" value="ECO:0007669"/>
    <property type="project" value="TreeGrafter"/>
</dbReference>
<dbReference type="SMART" id="SM00320">
    <property type="entry name" value="WD40"/>
    <property type="match status" value="6"/>
</dbReference>
<accession>A0AAD2CZP8</accession>
<gene>
    <name evidence="12" type="ORF">CYCCA115_LOCUS8873</name>
</gene>
<dbReference type="EMBL" id="CAKOGP040001224">
    <property type="protein sequence ID" value="CAJ1944409.1"/>
    <property type="molecule type" value="Genomic_DNA"/>
</dbReference>
<evidence type="ECO:0000259" key="11">
    <source>
        <dbReference type="Pfam" id="PF07569"/>
    </source>
</evidence>
<dbReference type="Proteomes" id="UP001295423">
    <property type="component" value="Unassembled WGS sequence"/>
</dbReference>
<feature type="region of interest" description="Disordered" evidence="10">
    <location>
        <begin position="616"/>
        <end position="716"/>
    </location>
</feature>
<feature type="region of interest" description="Disordered" evidence="10">
    <location>
        <begin position="15"/>
        <end position="55"/>
    </location>
</feature>
<dbReference type="Pfam" id="PF07569">
    <property type="entry name" value="Hira"/>
    <property type="match status" value="1"/>
</dbReference>
<evidence type="ECO:0000256" key="6">
    <source>
        <dbReference type="ARBA" id="ARBA00023015"/>
    </source>
</evidence>
<dbReference type="PROSITE" id="PS50294">
    <property type="entry name" value="WD_REPEATS_REGION"/>
    <property type="match status" value="2"/>
</dbReference>
<keyword evidence="6" id="KW-0805">Transcription regulation</keyword>
<feature type="repeat" description="WD" evidence="9">
    <location>
        <begin position="343"/>
        <end position="371"/>
    </location>
</feature>